<reference evidence="1" key="1">
    <citation type="submission" date="2021-06" db="EMBL/GenBank/DDBJ databases">
        <authorList>
            <person name="Kallberg Y."/>
            <person name="Tangrot J."/>
            <person name="Rosling A."/>
        </authorList>
    </citation>
    <scope>NUCLEOTIDE SEQUENCE</scope>
    <source>
        <strain evidence="1">MA461A</strain>
    </source>
</reference>
<keyword evidence="2" id="KW-1185">Reference proteome</keyword>
<evidence type="ECO:0000313" key="2">
    <source>
        <dbReference type="Proteomes" id="UP000789920"/>
    </source>
</evidence>
<comment type="caution">
    <text evidence="1">The sequence shown here is derived from an EMBL/GenBank/DDBJ whole genome shotgun (WGS) entry which is preliminary data.</text>
</comment>
<accession>A0ACA9S8L3</accession>
<gene>
    <name evidence="1" type="ORF">RPERSI_LOCUS27744</name>
</gene>
<organism evidence="1 2">
    <name type="scientific">Racocetra persica</name>
    <dbReference type="NCBI Taxonomy" id="160502"/>
    <lineage>
        <taxon>Eukaryota</taxon>
        <taxon>Fungi</taxon>
        <taxon>Fungi incertae sedis</taxon>
        <taxon>Mucoromycota</taxon>
        <taxon>Glomeromycotina</taxon>
        <taxon>Glomeromycetes</taxon>
        <taxon>Diversisporales</taxon>
        <taxon>Gigasporaceae</taxon>
        <taxon>Racocetra</taxon>
    </lineage>
</organism>
<dbReference type="EMBL" id="CAJVQC010098802">
    <property type="protein sequence ID" value="CAG8830247.1"/>
    <property type="molecule type" value="Genomic_DNA"/>
</dbReference>
<feature type="non-terminal residue" evidence="1">
    <location>
        <position position="1"/>
    </location>
</feature>
<feature type="non-terminal residue" evidence="1">
    <location>
        <position position="171"/>
    </location>
</feature>
<dbReference type="Proteomes" id="UP000789920">
    <property type="component" value="Unassembled WGS sequence"/>
</dbReference>
<name>A0ACA9S8L3_9GLOM</name>
<evidence type="ECO:0000313" key="1">
    <source>
        <dbReference type="EMBL" id="CAG8830247.1"/>
    </source>
</evidence>
<protein>
    <submittedName>
        <fullName evidence="1">36784_t:CDS:1</fullName>
    </submittedName>
</protein>
<proteinExistence type="predicted"/>
<sequence length="171" mass="19745">IARGILNGLAFMHQSNILHRDIRCENILITGGFEARVSNFKYSHDVSEKSSEIKNFPDVIRWLAPEMMLETPSYYDFPCETYSRETLGIENDNLQIPRELAEIIKLAWDDNPLKRPSDMDLQLKFKKLYDDHIASKVLSPKIRPENNKEFPIFETPDASDGVNLDDFSIPD</sequence>